<dbReference type="EMBL" id="CP015118">
    <property type="protein sequence ID" value="ARN22308.1"/>
    <property type="molecule type" value="Genomic_DNA"/>
</dbReference>
<dbReference type="RefSeq" id="WP_085752606.1">
    <property type="nucleotide sequence ID" value="NZ_BSPR01000006.1"/>
</dbReference>
<keyword evidence="2" id="KW-1185">Reference proteome</keyword>
<reference evidence="1 2" key="1">
    <citation type="submission" date="2016-04" db="EMBL/GenBank/DDBJ databases">
        <title>Complete genome sequence of natural rubber-degrading, novel Gram-negative bacterium, Rhizobacter gummiphilus strain NS21.</title>
        <authorList>
            <person name="Tabata M."/>
            <person name="Kasai D."/>
            <person name="Fukuda M."/>
        </authorList>
    </citation>
    <scope>NUCLEOTIDE SEQUENCE [LARGE SCALE GENOMIC DNA]</scope>
    <source>
        <strain evidence="1 2">NS21</strain>
    </source>
</reference>
<evidence type="ECO:0000313" key="2">
    <source>
        <dbReference type="Proteomes" id="UP000193427"/>
    </source>
</evidence>
<name>A0A1W6LDQ1_9BURK</name>
<dbReference type="KEGG" id="rgu:A4W93_21730"/>
<gene>
    <name evidence="1" type="ORF">A4W93_21730</name>
</gene>
<organism evidence="1 2">
    <name type="scientific">Piscinibacter gummiphilus</name>
    <dbReference type="NCBI Taxonomy" id="946333"/>
    <lineage>
        <taxon>Bacteria</taxon>
        <taxon>Pseudomonadati</taxon>
        <taxon>Pseudomonadota</taxon>
        <taxon>Betaproteobacteria</taxon>
        <taxon>Burkholderiales</taxon>
        <taxon>Sphaerotilaceae</taxon>
        <taxon>Piscinibacter</taxon>
    </lineage>
</organism>
<protein>
    <submittedName>
        <fullName evidence="1">Uncharacterized protein</fullName>
    </submittedName>
</protein>
<dbReference type="AlphaFoldDB" id="A0A1W6LDQ1"/>
<accession>A0A1W6LDQ1</accession>
<evidence type="ECO:0000313" key="1">
    <source>
        <dbReference type="EMBL" id="ARN22308.1"/>
    </source>
</evidence>
<sequence>MPISLLLAVFFSVKAKPEYGFTESGRRYRKVEVAERLPLLATRGFWLVFGLLMGGAALWALAEAAVSAVQQGTVSLPGVRRYPRPSVSWLAAWAYLSGTSFIALSMVLPRFVGRESRARFWLQLGAAFLGTSGYLLVLLSPIFSSLAGVAIFFTAVGVVAAVFYLRRQSVRRTARDEV</sequence>
<dbReference type="Proteomes" id="UP000193427">
    <property type="component" value="Chromosome"/>
</dbReference>
<proteinExistence type="predicted"/>